<dbReference type="InterPro" id="IPR050490">
    <property type="entry name" value="Bact_solute-bd_prot1"/>
</dbReference>
<name>A0AAP7A2D2_PAEAL</name>
<dbReference type="InterPro" id="IPR006059">
    <property type="entry name" value="SBP"/>
</dbReference>
<comment type="caution">
    <text evidence="2">The sequence shown here is derived from an EMBL/GenBank/DDBJ whole genome shotgun (WGS) entry which is preliminary data.</text>
</comment>
<evidence type="ECO:0000313" key="2">
    <source>
        <dbReference type="EMBL" id="NOJ72121.1"/>
    </source>
</evidence>
<dbReference type="AlphaFoldDB" id="A0AAP7A2D2"/>
<dbReference type="SUPFAM" id="SSF53850">
    <property type="entry name" value="Periplasmic binding protein-like II"/>
    <property type="match status" value="1"/>
</dbReference>
<dbReference type="Gene3D" id="3.40.190.10">
    <property type="entry name" value="Periplasmic binding protein-like II"/>
    <property type="match status" value="1"/>
</dbReference>
<accession>A0AAP7A2D2</accession>
<evidence type="ECO:0000256" key="1">
    <source>
        <dbReference type="SAM" id="Coils"/>
    </source>
</evidence>
<proteinExistence type="predicted"/>
<feature type="coiled-coil region" evidence="1">
    <location>
        <begin position="422"/>
        <end position="456"/>
    </location>
</feature>
<dbReference type="PANTHER" id="PTHR43649">
    <property type="entry name" value="ARABINOSE-BINDING PROTEIN-RELATED"/>
    <property type="match status" value="1"/>
</dbReference>
<dbReference type="PROSITE" id="PS51257">
    <property type="entry name" value="PROKAR_LIPOPROTEIN"/>
    <property type="match status" value="1"/>
</dbReference>
<protein>
    <submittedName>
        <fullName evidence="2">Extracellular solute-binding protein</fullName>
    </submittedName>
</protein>
<dbReference type="RefSeq" id="WP_171417617.1">
    <property type="nucleotide sequence ID" value="NZ_JABFOR010000021.1"/>
</dbReference>
<dbReference type="EMBL" id="JABFOR010000021">
    <property type="protein sequence ID" value="NOJ72121.1"/>
    <property type="molecule type" value="Genomic_DNA"/>
</dbReference>
<sequence>MASKWKIGVLLLTVVALMSGCLGEKPVLDQLEEGKGKIKVIHYSEESFYSDYGNYFNIKYPDIEFEVISYKELAAKQGEGESFDFDAELEKFIEKNKPDVMMLNGKQFEKFAQNGKLYGLDQIISQEKFDLEGYMPGLVDLLRSKGNGTLYGLAPAFYTDVMYYNRDLFKEHNIEPPRNKMSWQEVIDLSKRFTGIGSGDNKIYGFYKSYGDVQFVVNNIASSAGLNLFDTKGEKLLINSDGWKKAIKMATDAVRDKSIAIPSPEESQTGWGEAFYQGKAAMVIEGTWFAQQIKNRPLYDKKFKEINWDIVTAPIDPSSPDESSDVNLTDIYAIAADSPNKRAAWEFVKFVNGPEIAKAAGRTVSGRIPTRKDYFKEIEGRSTEPFFLLKPKLGTSYSGFWGSNNVPDTFNKGFNPLVEESLKAIVDNKKTVEEAVAELEAKGQQLLDKAHQEQKAKSKDKK</sequence>
<keyword evidence="1" id="KW-0175">Coiled coil</keyword>
<gene>
    <name evidence="2" type="ORF">HMI46_16340</name>
</gene>
<organism evidence="2 3">
    <name type="scientific">Paenibacillus alvei</name>
    <name type="common">Bacillus alvei</name>
    <dbReference type="NCBI Taxonomy" id="44250"/>
    <lineage>
        <taxon>Bacteria</taxon>
        <taxon>Bacillati</taxon>
        <taxon>Bacillota</taxon>
        <taxon>Bacilli</taxon>
        <taxon>Bacillales</taxon>
        <taxon>Paenibacillaceae</taxon>
        <taxon>Paenibacillus</taxon>
    </lineage>
</organism>
<dbReference type="Proteomes" id="UP000552038">
    <property type="component" value="Unassembled WGS sequence"/>
</dbReference>
<reference evidence="2 3" key="1">
    <citation type="submission" date="2020-05" db="EMBL/GenBank/DDBJ databases">
        <title>Whole genome sequencing and identification of novel metabolites from Paenibacillus alvei strain JR949.</title>
        <authorList>
            <person name="Rajendhran J."/>
            <person name="Sree Pranav P."/>
            <person name="Mahalakshmi B."/>
            <person name="Karthikeyan R."/>
        </authorList>
    </citation>
    <scope>NUCLEOTIDE SEQUENCE [LARGE SCALE GENOMIC DNA]</scope>
    <source>
        <strain evidence="2 3">JR949</strain>
    </source>
</reference>
<evidence type="ECO:0000313" key="3">
    <source>
        <dbReference type="Proteomes" id="UP000552038"/>
    </source>
</evidence>
<dbReference type="Pfam" id="PF01547">
    <property type="entry name" value="SBP_bac_1"/>
    <property type="match status" value="1"/>
</dbReference>